<dbReference type="CDD" id="cd06582">
    <property type="entry name" value="TM_PBP1_LivH_like"/>
    <property type="match status" value="1"/>
</dbReference>
<dbReference type="GO" id="GO:0005886">
    <property type="term" value="C:plasma membrane"/>
    <property type="evidence" value="ECO:0007669"/>
    <property type="project" value="UniProtKB-SubCell"/>
</dbReference>
<dbReference type="PANTHER" id="PTHR11795:SF442">
    <property type="entry name" value="ABC TRANSPORTER ATP-BINDING PROTEIN"/>
    <property type="match status" value="1"/>
</dbReference>
<evidence type="ECO:0000256" key="9">
    <source>
        <dbReference type="SAM" id="Phobius"/>
    </source>
</evidence>
<dbReference type="EMBL" id="BONV01000005">
    <property type="protein sequence ID" value="GIG78669.1"/>
    <property type="molecule type" value="Genomic_DNA"/>
</dbReference>
<feature type="transmembrane region" description="Helical" evidence="9">
    <location>
        <begin position="6"/>
        <end position="27"/>
    </location>
</feature>
<evidence type="ECO:0000256" key="3">
    <source>
        <dbReference type="ARBA" id="ARBA00022475"/>
    </source>
</evidence>
<keyword evidence="4 9" id="KW-0812">Transmembrane</keyword>
<protein>
    <submittedName>
        <fullName evidence="10">Branched-chain amino acid ABC transporter permease</fullName>
    </submittedName>
</protein>
<dbReference type="Proteomes" id="UP000630097">
    <property type="component" value="Unassembled WGS sequence"/>
</dbReference>
<evidence type="ECO:0000256" key="8">
    <source>
        <dbReference type="ARBA" id="ARBA00037998"/>
    </source>
</evidence>
<proteinExistence type="inferred from homology"/>
<evidence type="ECO:0000313" key="10">
    <source>
        <dbReference type="EMBL" id="GIG78669.1"/>
    </source>
</evidence>
<feature type="transmembrane region" description="Helical" evidence="9">
    <location>
        <begin position="198"/>
        <end position="219"/>
    </location>
</feature>
<keyword evidence="2" id="KW-0813">Transport</keyword>
<feature type="transmembrane region" description="Helical" evidence="9">
    <location>
        <begin position="103"/>
        <end position="121"/>
    </location>
</feature>
<feature type="transmembrane region" description="Helical" evidence="9">
    <location>
        <begin position="231"/>
        <end position="260"/>
    </location>
</feature>
<evidence type="ECO:0000256" key="2">
    <source>
        <dbReference type="ARBA" id="ARBA00022448"/>
    </source>
</evidence>
<dbReference type="GO" id="GO:0022857">
    <property type="term" value="F:transmembrane transporter activity"/>
    <property type="evidence" value="ECO:0007669"/>
    <property type="project" value="InterPro"/>
</dbReference>
<reference evidence="10 11" key="1">
    <citation type="submission" date="2021-01" db="EMBL/GenBank/DDBJ databases">
        <title>Whole genome shotgun sequence of Planotetraspora kaengkrachanensis NBRC 104272.</title>
        <authorList>
            <person name="Komaki H."/>
            <person name="Tamura T."/>
        </authorList>
    </citation>
    <scope>NUCLEOTIDE SEQUENCE [LARGE SCALE GENOMIC DNA]</scope>
    <source>
        <strain evidence="10 11">NBRC 104272</strain>
    </source>
</reference>
<dbReference type="Pfam" id="PF02653">
    <property type="entry name" value="BPD_transp_2"/>
    <property type="match status" value="1"/>
</dbReference>
<keyword evidence="7 9" id="KW-0472">Membrane</keyword>
<keyword evidence="11" id="KW-1185">Reference proteome</keyword>
<comment type="similarity">
    <text evidence="8">Belongs to the binding-protein-dependent transport system permease family. LivHM subfamily.</text>
</comment>
<dbReference type="RefSeq" id="WP_203882149.1">
    <property type="nucleotide sequence ID" value="NZ_BAABHH010000007.1"/>
</dbReference>
<organism evidence="10 11">
    <name type="scientific">Planotetraspora kaengkrachanensis</name>
    <dbReference type="NCBI Taxonomy" id="575193"/>
    <lineage>
        <taxon>Bacteria</taxon>
        <taxon>Bacillati</taxon>
        <taxon>Actinomycetota</taxon>
        <taxon>Actinomycetes</taxon>
        <taxon>Streptosporangiales</taxon>
        <taxon>Streptosporangiaceae</taxon>
        <taxon>Planotetraspora</taxon>
    </lineage>
</organism>
<keyword evidence="6 9" id="KW-1133">Transmembrane helix</keyword>
<evidence type="ECO:0000256" key="5">
    <source>
        <dbReference type="ARBA" id="ARBA00022970"/>
    </source>
</evidence>
<gene>
    <name evidence="10" type="primary">livH</name>
    <name evidence="10" type="ORF">Pka01_17960</name>
</gene>
<sequence>MSNVILMIFTGLSVGAVYFLLGSGLALIFGLMRVLTFAHGAYLTACAYAGWFVLRHSSLAAGPSVGTLLFALLVGVVVGGALAFLTERVLLRALYQRDHLDQLLVTAGLGFSLVALLNGIWGPDSRAVPTPPWFTRTTTEIFGAHIARGDFVLIGVAVLLLIALEAFLKHTRHGLVVRAGVENREMVRALGIDVRHSFTLIFTVGGAVAGLGGVLAALYANAVNTTIGDTYLLYAFIVLVVGGLGSLRGAAIAALAVGLLQQFTNFYVNPGLGEILSFILMGAMLLLRPEGVGGKKIRLI</sequence>
<evidence type="ECO:0000256" key="1">
    <source>
        <dbReference type="ARBA" id="ARBA00004651"/>
    </source>
</evidence>
<comment type="subcellular location">
    <subcellularLocation>
        <location evidence="1">Cell membrane</location>
        <topology evidence="1">Multi-pass membrane protein</topology>
    </subcellularLocation>
</comment>
<feature type="transmembrane region" description="Helical" evidence="9">
    <location>
        <begin position="267"/>
        <end position="287"/>
    </location>
</feature>
<keyword evidence="5" id="KW-0029">Amino-acid transport</keyword>
<comment type="caution">
    <text evidence="10">The sequence shown here is derived from an EMBL/GenBank/DDBJ whole genome shotgun (WGS) entry which is preliminary data.</text>
</comment>
<accession>A0A8J3M3E2</accession>
<evidence type="ECO:0000256" key="7">
    <source>
        <dbReference type="ARBA" id="ARBA00023136"/>
    </source>
</evidence>
<dbReference type="InterPro" id="IPR052157">
    <property type="entry name" value="BCAA_transport_permease"/>
</dbReference>
<evidence type="ECO:0000256" key="6">
    <source>
        <dbReference type="ARBA" id="ARBA00022989"/>
    </source>
</evidence>
<evidence type="ECO:0000313" key="11">
    <source>
        <dbReference type="Proteomes" id="UP000630097"/>
    </source>
</evidence>
<dbReference type="PANTHER" id="PTHR11795">
    <property type="entry name" value="BRANCHED-CHAIN AMINO ACID TRANSPORT SYSTEM PERMEASE PROTEIN LIVH"/>
    <property type="match status" value="1"/>
</dbReference>
<name>A0A8J3M3E2_9ACTN</name>
<dbReference type="AlphaFoldDB" id="A0A8J3M3E2"/>
<dbReference type="InterPro" id="IPR001851">
    <property type="entry name" value="ABC_transp_permease"/>
</dbReference>
<keyword evidence="3" id="KW-1003">Cell membrane</keyword>
<feature type="transmembrane region" description="Helical" evidence="9">
    <location>
        <begin position="66"/>
        <end position="91"/>
    </location>
</feature>
<evidence type="ECO:0000256" key="4">
    <source>
        <dbReference type="ARBA" id="ARBA00022692"/>
    </source>
</evidence>
<feature type="transmembrane region" description="Helical" evidence="9">
    <location>
        <begin position="141"/>
        <end position="164"/>
    </location>
</feature>
<dbReference type="GO" id="GO:0006865">
    <property type="term" value="P:amino acid transport"/>
    <property type="evidence" value="ECO:0007669"/>
    <property type="project" value="UniProtKB-KW"/>
</dbReference>
<feature type="transmembrane region" description="Helical" evidence="9">
    <location>
        <begin position="34"/>
        <end position="54"/>
    </location>
</feature>